<dbReference type="PANTHER" id="PTHR46566:SF2">
    <property type="entry name" value="ATP-DEPENDENT 6-PHOSPHOFRUCTOKINASE ISOZYME 2"/>
    <property type="match status" value="1"/>
</dbReference>
<proteinExistence type="inferred from homology"/>
<sequence>MASILCVALNPSIDLANETDRVVPTKKVRIRNQRQNIGGGGVNVARVVAELGKRPDLLVMSGGATGEVFLDAVRQLPVNLHTIPIDGAIRVAFMVKETETGQEYRFVPEGPVVSQEEYGEALRFLAQTTADYIIVSGSLPRGLPKDAYGEMARICAAKDTRFILDASGEALAEALKVGGLFMIKPSLDELEGIVGRSLDENGAVAAAQELIGQGSVKYVCISMAREGALLVTDEGAIKVPSFAVPVGSTVGAGDSFVGGMVWALTNGYPLEDAFRLGVAAGAATVMSPGTELCRREDVFTLYEHGDAAFRDGEPVVR</sequence>
<evidence type="ECO:0000259" key="7">
    <source>
        <dbReference type="Pfam" id="PF00294"/>
    </source>
</evidence>
<dbReference type="InterPro" id="IPR029056">
    <property type="entry name" value="Ribokinase-like"/>
</dbReference>
<evidence type="ECO:0000256" key="2">
    <source>
        <dbReference type="ARBA" id="ARBA00022679"/>
    </source>
</evidence>
<keyword evidence="5" id="KW-0067">ATP-binding</keyword>
<dbReference type="PIRSF" id="PIRSF000535">
    <property type="entry name" value="1PFK/6PFK/LacC"/>
    <property type="match status" value="1"/>
</dbReference>
<dbReference type="Gene3D" id="3.40.1190.20">
    <property type="match status" value="1"/>
</dbReference>
<dbReference type="GO" id="GO:0003872">
    <property type="term" value="F:6-phosphofructokinase activity"/>
    <property type="evidence" value="ECO:0007669"/>
    <property type="project" value="TreeGrafter"/>
</dbReference>
<gene>
    <name evidence="8" type="ORF">GV68_06845</name>
</gene>
<evidence type="ECO:0000313" key="8">
    <source>
        <dbReference type="EMBL" id="KEQ06383.1"/>
    </source>
</evidence>
<feature type="domain" description="Carbohydrate kinase PfkB" evidence="7">
    <location>
        <begin position="9"/>
        <end position="293"/>
    </location>
</feature>
<dbReference type="AlphaFoldDB" id="A0A922P055"/>
<dbReference type="InterPro" id="IPR017583">
    <property type="entry name" value="Tagatose/fructose_Pkinase"/>
</dbReference>
<dbReference type="EMBL" id="JOKJ01000016">
    <property type="protein sequence ID" value="KEQ06383.1"/>
    <property type="molecule type" value="Genomic_DNA"/>
</dbReference>
<evidence type="ECO:0000256" key="6">
    <source>
        <dbReference type="PIRNR" id="PIRNR000535"/>
    </source>
</evidence>
<comment type="caution">
    <text evidence="8">The sequence shown here is derived from an EMBL/GenBank/DDBJ whole genome shotgun (WGS) entry which is preliminary data.</text>
</comment>
<evidence type="ECO:0000256" key="5">
    <source>
        <dbReference type="ARBA" id="ARBA00022840"/>
    </source>
</evidence>
<keyword evidence="3" id="KW-0547">Nucleotide-binding</keyword>
<evidence type="ECO:0000256" key="4">
    <source>
        <dbReference type="ARBA" id="ARBA00022777"/>
    </source>
</evidence>
<evidence type="ECO:0000313" key="9">
    <source>
        <dbReference type="Proteomes" id="UP000052167"/>
    </source>
</evidence>
<dbReference type="Proteomes" id="UP000052167">
    <property type="component" value="Unassembled WGS sequence"/>
</dbReference>
<dbReference type="Pfam" id="PF00294">
    <property type="entry name" value="PfkB"/>
    <property type="match status" value="1"/>
</dbReference>
<dbReference type="GO" id="GO:0005829">
    <property type="term" value="C:cytosol"/>
    <property type="evidence" value="ECO:0007669"/>
    <property type="project" value="TreeGrafter"/>
</dbReference>
<evidence type="ECO:0000256" key="1">
    <source>
        <dbReference type="ARBA" id="ARBA00010688"/>
    </source>
</evidence>
<dbReference type="OrthoDB" id="9801219at2"/>
<evidence type="ECO:0000256" key="3">
    <source>
        <dbReference type="ARBA" id="ARBA00022741"/>
    </source>
</evidence>
<dbReference type="RefSeq" id="WP_037166292.1">
    <property type="nucleotide sequence ID" value="NZ_CAJXID010000015.1"/>
</dbReference>
<dbReference type="PANTHER" id="PTHR46566">
    <property type="entry name" value="1-PHOSPHOFRUCTOKINASE-RELATED"/>
    <property type="match status" value="1"/>
</dbReference>
<keyword evidence="9" id="KW-1185">Reference proteome</keyword>
<dbReference type="InterPro" id="IPR002173">
    <property type="entry name" value="Carboh/pur_kinase_PfkB_CS"/>
</dbReference>
<dbReference type="PROSITE" id="PS00584">
    <property type="entry name" value="PFKB_KINASES_2"/>
    <property type="match status" value="1"/>
</dbReference>
<dbReference type="InterPro" id="IPR011611">
    <property type="entry name" value="PfkB_dom"/>
</dbReference>
<organism evidence="8 9">
    <name type="scientific">Pseudorhizobium pelagicum</name>
    <dbReference type="NCBI Taxonomy" id="1509405"/>
    <lineage>
        <taxon>Bacteria</taxon>
        <taxon>Pseudomonadati</taxon>
        <taxon>Pseudomonadota</taxon>
        <taxon>Alphaproteobacteria</taxon>
        <taxon>Hyphomicrobiales</taxon>
        <taxon>Rhizobiaceae</taxon>
        <taxon>Rhizobium/Agrobacterium group</taxon>
        <taxon>Pseudorhizobium</taxon>
    </lineage>
</organism>
<dbReference type="CDD" id="cd01164">
    <property type="entry name" value="FruK_PfkB_like"/>
    <property type="match status" value="1"/>
</dbReference>
<protein>
    <recommendedName>
        <fullName evidence="6">Phosphofructokinase</fullName>
    </recommendedName>
</protein>
<keyword evidence="4" id="KW-0418">Kinase</keyword>
<accession>A0A922P055</accession>
<dbReference type="NCBIfam" id="TIGR03168">
    <property type="entry name" value="1-PFK"/>
    <property type="match status" value="1"/>
</dbReference>
<name>A0A922P055_9HYPH</name>
<reference evidence="8 9" key="1">
    <citation type="submission" date="2014-06" db="EMBL/GenBank/DDBJ databases">
        <title>Rhizobium pelagicum/R2-400B4.</title>
        <authorList>
            <person name="Kimes N.E."/>
            <person name="Lopez-Perez M."/>
        </authorList>
    </citation>
    <scope>NUCLEOTIDE SEQUENCE [LARGE SCALE GENOMIC DNA]</scope>
    <source>
        <strain evidence="8 9">R2-400B4</strain>
    </source>
</reference>
<comment type="similarity">
    <text evidence="1 6">Belongs to the carbohydrate kinase PfkB family.</text>
</comment>
<dbReference type="SUPFAM" id="SSF53613">
    <property type="entry name" value="Ribokinase-like"/>
    <property type="match status" value="1"/>
</dbReference>
<keyword evidence="2 6" id="KW-0808">Transferase</keyword>
<dbReference type="GO" id="GO:0005524">
    <property type="term" value="F:ATP binding"/>
    <property type="evidence" value="ECO:0007669"/>
    <property type="project" value="UniProtKB-KW"/>
</dbReference>
<dbReference type="PROSITE" id="PS00583">
    <property type="entry name" value="PFKB_KINASES_1"/>
    <property type="match status" value="1"/>
</dbReference>